<dbReference type="EMBL" id="SMBU01000006">
    <property type="protein sequence ID" value="TCV01252.1"/>
    <property type="molecule type" value="Genomic_DNA"/>
</dbReference>
<protein>
    <recommendedName>
        <fullName evidence="3">Methyltransferase family protein</fullName>
    </recommendedName>
</protein>
<dbReference type="Gene3D" id="3.40.50.150">
    <property type="entry name" value="Vaccinia Virus protein VP39"/>
    <property type="match status" value="1"/>
</dbReference>
<sequence length="219" mass="24034">MPGSFVVFDSFAHHLIGWLGPQRAIDFGAGAGKYGRMLRAAAPGCHIVAVEPEASYAERFGLAGLYDEVQPLTAHDWMAANPEARFDLAILGDCIEHMPKSVGLDLLNALAYRAAYTLVVAPEFIVQGAVGGVEGETHVSVWSERDLHWHDLWAFDNCRATSIFLLRGYLPAPVPLAELVQRVNAAQLPVHDFHAPASFVRPARLRLVEQPRETAYRPA</sequence>
<name>A0A4R3VC93_ROSSA</name>
<gene>
    <name evidence="1" type="ORF">EV671_1006179</name>
</gene>
<evidence type="ECO:0000313" key="1">
    <source>
        <dbReference type="EMBL" id="TCV01252.1"/>
    </source>
</evidence>
<dbReference type="CDD" id="cd02440">
    <property type="entry name" value="AdoMet_MTases"/>
    <property type="match status" value="1"/>
</dbReference>
<accession>A0A4R3VC93</accession>
<dbReference type="OrthoDB" id="9797829at2"/>
<evidence type="ECO:0008006" key="3">
    <source>
        <dbReference type="Google" id="ProtNLM"/>
    </source>
</evidence>
<organism evidence="1 2">
    <name type="scientific">Roseateles saccharophilus</name>
    <name type="common">Pseudomonas saccharophila</name>
    <dbReference type="NCBI Taxonomy" id="304"/>
    <lineage>
        <taxon>Bacteria</taxon>
        <taxon>Pseudomonadati</taxon>
        <taxon>Pseudomonadota</taxon>
        <taxon>Betaproteobacteria</taxon>
        <taxon>Burkholderiales</taxon>
        <taxon>Sphaerotilaceae</taxon>
        <taxon>Roseateles</taxon>
    </lineage>
</organism>
<comment type="caution">
    <text evidence="1">The sequence shown here is derived from an EMBL/GenBank/DDBJ whole genome shotgun (WGS) entry which is preliminary data.</text>
</comment>
<dbReference type="InterPro" id="IPR029063">
    <property type="entry name" value="SAM-dependent_MTases_sf"/>
</dbReference>
<dbReference type="Proteomes" id="UP000295110">
    <property type="component" value="Unassembled WGS sequence"/>
</dbReference>
<keyword evidence="2" id="KW-1185">Reference proteome</keyword>
<proteinExistence type="predicted"/>
<reference evidence="1 2" key="1">
    <citation type="submission" date="2019-03" db="EMBL/GenBank/DDBJ databases">
        <title>Genomic Encyclopedia of Type Strains, Phase IV (KMG-IV): sequencing the most valuable type-strain genomes for metagenomic binning, comparative biology and taxonomic classification.</title>
        <authorList>
            <person name="Goeker M."/>
        </authorList>
    </citation>
    <scope>NUCLEOTIDE SEQUENCE [LARGE SCALE GENOMIC DNA]</scope>
    <source>
        <strain evidence="1 2">DSM 654</strain>
    </source>
</reference>
<dbReference type="SUPFAM" id="SSF53335">
    <property type="entry name" value="S-adenosyl-L-methionine-dependent methyltransferases"/>
    <property type="match status" value="1"/>
</dbReference>
<dbReference type="AlphaFoldDB" id="A0A4R3VC93"/>
<evidence type="ECO:0000313" key="2">
    <source>
        <dbReference type="Proteomes" id="UP000295110"/>
    </source>
</evidence>
<dbReference type="RefSeq" id="WP_132570696.1">
    <property type="nucleotide sequence ID" value="NZ_CBCSGL010000003.1"/>
</dbReference>